<evidence type="ECO:0000259" key="7">
    <source>
        <dbReference type="PROSITE" id="PS51352"/>
    </source>
</evidence>
<evidence type="ECO:0000313" key="8">
    <source>
        <dbReference type="EMBL" id="RMB04652.1"/>
    </source>
</evidence>
<evidence type="ECO:0000256" key="1">
    <source>
        <dbReference type="ARBA" id="ARBA00022559"/>
    </source>
</evidence>
<dbReference type="InterPro" id="IPR013740">
    <property type="entry name" value="Redoxin"/>
</dbReference>
<dbReference type="AlphaFoldDB" id="A0A3M0C5Z9"/>
<evidence type="ECO:0000256" key="5">
    <source>
        <dbReference type="PIRSR" id="PIRSR637944-1"/>
    </source>
</evidence>
<feature type="active site" description="Cysteine sulfenic acid (-SOH) intermediate" evidence="5">
    <location>
        <position position="49"/>
    </location>
</feature>
<proteinExistence type="inferred from homology"/>
<dbReference type="PANTHER" id="PTHR10430">
    <property type="entry name" value="PEROXIREDOXIN"/>
    <property type="match status" value="1"/>
</dbReference>
<sequence length="160" mass="16733">MTIQVGETIPSAKLMTMTADGPGPVDTDGYFKGRKVAVFSVPGAFTPTCSAKHLPGFVDQADALKAKGVDEIACFSVNDVFVMDAWGKGSSADGKVTMLADGNGDFAKALGLEMDASGFGMGTRSQRFSMLVDDGKVTALYIEEPGAFQVSSAEHMLAHL</sequence>
<dbReference type="CDD" id="cd03013">
    <property type="entry name" value="PRX5_like"/>
    <property type="match status" value="1"/>
</dbReference>
<comment type="similarity">
    <text evidence="6">Belongs to the peroxiredoxin family. Prx5 subfamily.</text>
</comment>
<keyword evidence="4 6" id="KW-0676">Redox-active center</keyword>
<evidence type="ECO:0000256" key="4">
    <source>
        <dbReference type="ARBA" id="ARBA00023284"/>
    </source>
</evidence>
<dbReference type="GO" id="GO:0008379">
    <property type="term" value="F:thioredoxin peroxidase activity"/>
    <property type="evidence" value="ECO:0007669"/>
    <property type="project" value="InterPro"/>
</dbReference>
<dbReference type="OrthoDB" id="9800621at2"/>
<evidence type="ECO:0000313" key="9">
    <source>
        <dbReference type="Proteomes" id="UP000271227"/>
    </source>
</evidence>
<gene>
    <name evidence="8" type="ORF">BXY39_2923</name>
</gene>
<accession>A0A3M0C5Z9</accession>
<dbReference type="SUPFAM" id="SSF52833">
    <property type="entry name" value="Thioredoxin-like"/>
    <property type="match status" value="1"/>
</dbReference>
<keyword evidence="2 6" id="KW-0049">Antioxidant</keyword>
<dbReference type="InParanoid" id="A0A3M0C5Z9"/>
<name>A0A3M0C5Z9_9PROT</name>
<evidence type="ECO:0000256" key="2">
    <source>
        <dbReference type="ARBA" id="ARBA00022862"/>
    </source>
</evidence>
<dbReference type="Pfam" id="PF08534">
    <property type="entry name" value="Redoxin"/>
    <property type="match status" value="1"/>
</dbReference>
<dbReference type="EMBL" id="REFR01000013">
    <property type="protein sequence ID" value="RMB04652.1"/>
    <property type="molecule type" value="Genomic_DNA"/>
</dbReference>
<feature type="domain" description="Thioredoxin" evidence="7">
    <location>
        <begin position="3"/>
        <end position="160"/>
    </location>
</feature>
<organism evidence="8 9">
    <name type="scientific">Eilatimonas milleporae</name>
    <dbReference type="NCBI Taxonomy" id="911205"/>
    <lineage>
        <taxon>Bacteria</taxon>
        <taxon>Pseudomonadati</taxon>
        <taxon>Pseudomonadota</taxon>
        <taxon>Alphaproteobacteria</taxon>
        <taxon>Kordiimonadales</taxon>
        <taxon>Kordiimonadaceae</taxon>
        <taxon>Eilatimonas</taxon>
    </lineage>
</organism>
<dbReference type="FunFam" id="3.40.30.10:FF:000020">
    <property type="entry name" value="Peroxiredoxin"/>
    <property type="match status" value="1"/>
</dbReference>
<dbReference type="Proteomes" id="UP000271227">
    <property type="component" value="Unassembled WGS sequence"/>
</dbReference>
<dbReference type="InterPro" id="IPR013766">
    <property type="entry name" value="Thioredoxin_domain"/>
</dbReference>
<dbReference type="PANTHER" id="PTHR10430:SF16">
    <property type="entry name" value="PEROXIREDOXIN-5, MITOCHONDRIAL"/>
    <property type="match status" value="1"/>
</dbReference>
<dbReference type="Gene3D" id="3.40.30.10">
    <property type="entry name" value="Glutaredoxin"/>
    <property type="match status" value="1"/>
</dbReference>
<comment type="caution">
    <text evidence="8">The sequence shown here is derived from an EMBL/GenBank/DDBJ whole genome shotgun (WGS) entry which is preliminary data.</text>
</comment>
<dbReference type="PROSITE" id="PS51352">
    <property type="entry name" value="THIOREDOXIN_2"/>
    <property type="match status" value="1"/>
</dbReference>
<comment type="function">
    <text evidence="6">Thiol-specific peroxidase that catalyzes the reduction of hydrogen peroxide and organic hydroperoxides to water and alcohols, respectively. Plays a role in cell protection against oxidative stress by detoxifying peroxides.</text>
</comment>
<keyword evidence="1 6" id="KW-0575">Peroxidase</keyword>
<reference evidence="8 9" key="1">
    <citation type="submission" date="2018-10" db="EMBL/GenBank/DDBJ databases">
        <title>Genomic Encyclopedia of Archaeal and Bacterial Type Strains, Phase II (KMG-II): from individual species to whole genera.</title>
        <authorList>
            <person name="Goeker M."/>
        </authorList>
    </citation>
    <scope>NUCLEOTIDE SEQUENCE [LARGE SCALE GENOMIC DNA]</scope>
    <source>
        <strain evidence="8 9">DSM 25217</strain>
    </source>
</reference>
<evidence type="ECO:0000256" key="3">
    <source>
        <dbReference type="ARBA" id="ARBA00023002"/>
    </source>
</evidence>
<evidence type="ECO:0000256" key="6">
    <source>
        <dbReference type="RuleBase" id="RU366011"/>
    </source>
</evidence>
<dbReference type="RefSeq" id="WP_121939565.1">
    <property type="nucleotide sequence ID" value="NZ_REFR01000013.1"/>
</dbReference>
<comment type="catalytic activity">
    <reaction evidence="6">
        <text>a hydroperoxide + 2 glutathione = an alcohol + glutathione disulfide + H2O</text>
        <dbReference type="Rhea" id="RHEA:62632"/>
        <dbReference type="ChEBI" id="CHEBI:15377"/>
        <dbReference type="ChEBI" id="CHEBI:30879"/>
        <dbReference type="ChEBI" id="CHEBI:35924"/>
        <dbReference type="ChEBI" id="CHEBI:57925"/>
        <dbReference type="ChEBI" id="CHEBI:58297"/>
        <dbReference type="EC" id="1.11.1.27"/>
    </reaction>
</comment>
<dbReference type="EC" id="1.11.1.27" evidence="6"/>
<dbReference type="GO" id="GO:0042744">
    <property type="term" value="P:hydrogen peroxide catabolic process"/>
    <property type="evidence" value="ECO:0007669"/>
    <property type="project" value="TreeGrafter"/>
</dbReference>
<dbReference type="InterPro" id="IPR036249">
    <property type="entry name" value="Thioredoxin-like_sf"/>
</dbReference>
<keyword evidence="3 6" id="KW-0560">Oxidoreductase</keyword>
<dbReference type="GO" id="GO:0045454">
    <property type="term" value="P:cell redox homeostasis"/>
    <property type="evidence" value="ECO:0007669"/>
    <property type="project" value="TreeGrafter"/>
</dbReference>
<dbReference type="InterPro" id="IPR037944">
    <property type="entry name" value="PRX5-like"/>
</dbReference>
<dbReference type="GO" id="GO:0005737">
    <property type="term" value="C:cytoplasm"/>
    <property type="evidence" value="ECO:0007669"/>
    <property type="project" value="TreeGrafter"/>
</dbReference>
<keyword evidence="9" id="KW-1185">Reference proteome</keyword>
<protein>
    <recommendedName>
        <fullName evidence="6">Glutathione-dependent peroxiredoxin</fullName>
        <ecNumber evidence="6">1.11.1.27</ecNumber>
    </recommendedName>
</protein>
<dbReference type="GO" id="GO:0034599">
    <property type="term" value="P:cellular response to oxidative stress"/>
    <property type="evidence" value="ECO:0007669"/>
    <property type="project" value="InterPro"/>
</dbReference>